<dbReference type="PROSITE" id="PS50862">
    <property type="entry name" value="AA_TRNA_LIGASE_II"/>
    <property type="match status" value="1"/>
</dbReference>
<keyword evidence="2" id="KW-0547">Nucleotide-binding</keyword>
<keyword evidence="8" id="KW-1185">Reference proteome</keyword>
<gene>
    <name evidence="7" type="ORF">HHI36_010831</name>
</gene>
<sequence>MGGPNINQDETFFNKKSFLTVSGQLHLEAVANGLGNVYTFGPTFRAENSKSRLHLSEFYMIEAEIAFLEEIKPLLQFVEKLIKKVTNNLVKKNLSDIQICQDLNKDEFTWLEKDFLTITYEDSLKIIEQNAMQFKHPVNTHKGLKKEHEIFLVKHLGNVPVFIIDWPKAEKPFYMKEKQDDNSKVLAFDLLAPGIGEIIGGSLREDNLTKLKEKLPNQADLDWYLDVRKYGGVPTGGFGLGFERYLQAILKIENIKDTIPFPRWPHNCSM</sequence>
<keyword evidence="5" id="KW-0030">Aminoacyl-tRNA synthetase</keyword>
<dbReference type="InterPro" id="IPR045864">
    <property type="entry name" value="aa-tRNA-synth_II/BPL/LPL"/>
</dbReference>
<keyword evidence="1" id="KW-0436">Ligase</keyword>
<protein>
    <recommendedName>
        <fullName evidence="6">Aminoacyl-transfer RNA synthetases class-II family profile domain-containing protein</fullName>
    </recommendedName>
</protein>
<evidence type="ECO:0000256" key="3">
    <source>
        <dbReference type="ARBA" id="ARBA00022840"/>
    </source>
</evidence>
<keyword evidence="3" id="KW-0067">ATP-binding</keyword>
<dbReference type="InterPro" id="IPR002312">
    <property type="entry name" value="Asp/Asn-tRNA-synth_IIb"/>
</dbReference>
<keyword evidence="4" id="KW-0648">Protein biosynthesis</keyword>
<dbReference type="InterPro" id="IPR006195">
    <property type="entry name" value="aa-tRNA-synth_II"/>
</dbReference>
<evidence type="ECO:0000256" key="1">
    <source>
        <dbReference type="ARBA" id="ARBA00022598"/>
    </source>
</evidence>
<evidence type="ECO:0000313" key="8">
    <source>
        <dbReference type="Proteomes" id="UP001516400"/>
    </source>
</evidence>
<accession>A0ABD2MK09</accession>
<feature type="domain" description="Aminoacyl-transfer RNA synthetases class-II family profile" evidence="6">
    <location>
        <begin position="37"/>
        <end position="260"/>
    </location>
</feature>
<comment type="caution">
    <text evidence="7">The sequence shown here is derived from an EMBL/GenBank/DDBJ whole genome shotgun (WGS) entry which is preliminary data.</text>
</comment>
<proteinExistence type="predicted"/>
<dbReference type="Gene3D" id="3.30.930.10">
    <property type="entry name" value="Bira Bifunctional Protein, Domain 2"/>
    <property type="match status" value="1"/>
</dbReference>
<dbReference type="EMBL" id="JABFTP020000001">
    <property type="protein sequence ID" value="KAL3266669.1"/>
    <property type="molecule type" value="Genomic_DNA"/>
</dbReference>
<evidence type="ECO:0000256" key="2">
    <source>
        <dbReference type="ARBA" id="ARBA00022741"/>
    </source>
</evidence>
<dbReference type="Pfam" id="PF00152">
    <property type="entry name" value="tRNA-synt_2"/>
    <property type="match status" value="1"/>
</dbReference>
<dbReference type="PANTHER" id="PTHR22594">
    <property type="entry name" value="ASPARTYL/LYSYL-TRNA SYNTHETASE"/>
    <property type="match status" value="1"/>
</dbReference>
<dbReference type="GO" id="GO:0005524">
    <property type="term" value="F:ATP binding"/>
    <property type="evidence" value="ECO:0007669"/>
    <property type="project" value="UniProtKB-KW"/>
</dbReference>
<name>A0ABD2MK09_9CUCU</name>
<dbReference type="Proteomes" id="UP001516400">
    <property type="component" value="Unassembled WGS sequence"/>
</dbReference>
<dbReference type="GO" id="GO:0006412">
    <property type="term" value="P:translation"/>
    <property type="evidence" value="ECO:0007669"/>
    <property type="project" value="UniProtKB-KW"/>
</dbReference>
<evidence type="ECO:0000256" key="5">
    <source>
        <dbReference type="ARBA" id="ARBA00023146"/>
    </source>
</evidence>
<organism evidence="7 8">
    <name type="scientific">Cryptolaemus montrouzieri</name>
    <dbReference type="NCBI Taxonomy" id="559131"/>
    <lineage>
        <taxon>Eukaryota</taxon>
        <taxon>Metazoa</taxon>
        <taxon>Ecdysozoa</taxon>
        <taxon>Arthropoda</taxon>
        <taxon>Hexapoda</taxon>
        <taxon>Insecta</taxon>
        <taxon>Pterygota</taxon>
        <taxon>Neoptera</taxon>
        <taxon>Endopterygota</taxon>
        <taxon>Coleoptera</taxon>
        <taxon>Polyphaga</taxon>
        <taxon>Cucujiformia</taxon>
        <taxon>Coccinelloidea</taxon>
        <taxon>Coccinellidae</taxon>
        <taxon>Scymninae</taxon>
        <taxon>Scymnini</taxon>
        <taxon>Cryptolaemus</taxon>
    </lineage>
</organism>
<dbReference type="AlphaFoldDB" id="A0ABD2MK09"/>
<reference evidence="7 8" key="1">
    <citation type="journal article" date="2021" name="BMC Biol.">
        <title>Horizontally acquired antibacterial genes associated with adaptive radiation of ladybird beetles.</title>
        <authorList>
            <person name="Li H.S."/>
            <person name="Tang X.F."/>
            <person name="Huang Y.H."/>
            <person name="Xu Z.Y."/>
            <person name="Chen M.L."/>
            <person name="Du X.Y."/>
            <person name="Qiu B.Y."/>
            <person name="Chen P.T."/>
            <person name="Zhang W."/>
            <person name="Slipinski A."/>
            <person name="Escalona H.E."/>
            <person name="Waterhouse R.M."/>
            <person name="Zwick A."/>
            <person name="Pang H."/>
        </authorList>
    </citation>
    <scope>NUCLEOTIDE SEQUENCE [LARGE SCALE GENOMIC DNA]</scope>
    <source>
        <strain evidence="7">SYSU2018</strain>
    </source>
</reference>
<evidence type="ECO:0000256" key="4">
    <source>
        <dbReference type="ARBA" id="ARBA00022917"/>
    </source>
</evidence>
<dbReference type="GO" id="GO:0004812">
    <property type="term" value="F:aminoacyl-tRNA ligase activity"/>
    <property type="evidence" value="ECO:0007669"/>
    <property type="project" value="UniProtKB-KW"/>
</dbReference>
<dbReference type="InterPro" id="IPR004364">
    <property type="entry name" value="Aa-tRNA-synt_II"/>
</dbReference>
<evidence type="ECO:0000313" key="7">
    <source>
        <dbReference type="EMBL" id="KAL3266669.1"/>
    </source>
</evidence>
<dbReference type="PANTHER" id="PTHR22594:SF34">
    <property type="entry name" value="ASPARAGINE--TRNA LIGASE, MITOCHONDRIAL-RELATED"/>
    <property type="match status" value="1"/>
</dbReference>
<dbReference type="SUPFAM" id="SSF55681">
    <property type="entry name" value="Class II aaRS and biotin synthetases"/>
    <property type="match status" value="1"/>
</dbReference>
<evidence type="ECO:0000259" key="6">
    <source>
        <dbReference type="PROSITE" id="PS50862"/>
    </source>
</evidence>
<dbReference type="PRINTS" id="PR01042">
    <property type="entry name" value="TRNASYNTHASP"/>
</dbReference>